<keyword evidence="3" id="KW-1185">Reference proteome</keyword>
<reference evidence="2" key="1">
    <citation type="journal article" date="2021" name="IMA Fungus">
        <title>Genomic characterization of three marine fungi, including Emericellopsis atlantica sp. nov. with signatures of a generalist lifestyle and marine biomass degradation.</title>
        <authorList>
            <person name="Hagestad O.C."/>
            <person name="Hou L."/>
            <person name="Andersen J.H."/>
            <person name="Hansen E.H."/>
            <person name="Altermark B."/>
            <person name="Li C."/>
            <person name="Kuhnert E."/>
            <person name="Cox R.J."/>
            <person name="Crous P.W."/>
            <person name="Spatafora J.W."/>
            <person name="Lail K."/>
            <person name="Amirebrahimi M."/>
            <person name="Lipzen A."/>
            <person name="Pangilinan J."/>
            <person name="Andreopoulos W."/>
            <person name="Hayes R.D."/>
            <person name="Ng V."/>
            <person name="Grigoriev I.V."/>
            <person name="Jackson S.A."/>
            <person name="Sutton T.D.S."/>
            <person name="Dobson A.D.W."/>
            <person name="Rama T."/>
        </authorList>
    </citation>
    <scope>NUCLEOTIDE SEQUENCE</scope>
    <source>
        <strain evidence="2">TRa3180A</strain>
    </source>
</reference>
<accession>A0A9P7Z2G5</accession>
<name>A0A9P7Z2G5_9HELO</name>
<dbReference type="PROSITE" id="PS51140">
    <property type="entry name" value="CUE"/>
    <property type="match status" value="1"/>
</dbReference>
<evidence type="ECO:0000259" key="1">
    <source>
        <dbReference type="PROSITE" id="PS51140"/>
    </source>
</evidence>
<dbReference type="Proteomes" id="UP000887226">
    <property type="component" value="Unassembled WGS sequence"/>
</dbReference>
<protein>
    <recommendedName>
        <fullName evidence="1">CUE domain-containing protein</fullName>
    </recommendedName>
</protein>
<evidence type="ECO:0000313" key="2">
    <source>
        <dbReference type="EMBL" id="KAG9244209.1"/>
    </source>
</evidence>
<dbReference type="AlphaFoldDB" id="A0A9P7Z2G5"/>
<organism evidence="2 3">
    <name type="scientific">Calycina marina</name>
    <dbReference type="NCBI Taxonomy" id="1763456"/>
    <lineage>
        <taxon>Eukaryota</taxon>
        <taxon>Fungi</taxon>
        <taxon>Dikarya</taxon>
        <taxon>Ascomycota</taxon>
        <taxon>Pezizomycotina</taxon>
        <taxon>Leotiomycetes</taxon>
        <taxon>Helotiales</taxon>
        <taxon>Pezizellaceae</taxon>
        <taxon>Calycina</taxon>
    </lineage>
</organism>
<comment type="caution">
    <text evidence="2">The sequence shown here is derived from an EMBL/GenBank/DDBJ whole genome shotgun (WGS) entry which is preliminary data.</text>
</comment>
<dbReference type="CDD" id="cd14279">
    <property type="entry name" value="CUE"/>
    <property type="match status" value="1"/>
</dbReference>
<dbReference type="GO" id="GO:0043130">
    <property type="term" value="F:ubiquitin binding"/>
    <property type="evidence" value="ECO:0007669"/>
    <property type="project" value="InterPro"/>
</dbReference>
<gene>
    <name evidence="2" type="ORF">BJ878DRAFT_480395</name>
</gene>
<evidence type="ECO:0000313" key="3">
    <source>
        <dbReference type="Proteomes" id="UP000887226"/>
    </source>
</evidence>
<feature type="domain" description="CUE" evidence="1">
    <location>
        <begin position="35"/>
        <end position="78"/>
    </location>
</feature>
<sequence>MPPRAHFVQYYILLVIEKKRKLSNTPPSRDEPGEDTDFKLAKLSSMHPSIDLSAVLDLLLAHDGPVEETSEALTNRQVLTKKSSVIGYQGFLTSYITMPADELLEELLVEAPTYQWTKFKLFDNVVPSPHTNCFYIEVSDEQNVHLLLLNLSASTQQTSQTPKVPPGCEDYIGKLGSCWASGYTVLDGHETTVCHSLCL</sequence>
<proteinExistence type="predicted"/>
<dbReference type="OrthoDB" id="545910at2759"/>
<dbReference type="InterPro" id="IPR003892">
    <property type="entry name" value="CUE"/>
</dbReference>
<dbReference type="EMBL" id="MU253922">
    <property type="protein sequence ID" value="KAG9244209.1"/>
    <property type="molecule type" value="Genomic_DNA"/>
</dbReference>